<reference evidence="7" key="2">
    <citation type="submission" date="2020-09" db="EMBL/GenBank/DDBJ databases">
        <authorList>
            <person name="Sun Q."/>
            <person name="Ohkuma M."/>
        </authorList>
    </citation>
    <scope>NUCLEOTIDE SEQUENCE</scope>
    <source>
        <strain evidence="7">JCM 5069</strain>
    </source>
</reference>
<dbReference type="SUPFAM" id="SSF53850">
    <property type="entry name" value="Periplasmic binding protein-like II"/>
    <property type="match status" value="1"/>
</dbReference>
<dbReference type="InterPro" id="IPR005119">
    <property type="entry name" value="LysR_subst-bd"/>
</dbReference>
<feature type="region of interest" description="Disordered" evidence="5">
    <location>
        <begin position="299"/>
        <end position="326"/>
    </location>
</feature>
<dbReference type="Pfam" id="PF03466">
    <property type="entry name" value="LysR_substrate"/>
    <property type="match status" value="1"/>
</dbReference>
<keyword evidence="3" id="KW-0238">DNA-binding</keyword>
<dbReference type="AlphaFoldDB" id="A0A919G9I6"/>
<dbReference type="EMBL" id="BNCD01000009">
    <property type="protein sequence ID" value="GHH80361.1"/>
    <property type="molecule type" value="Genomic_DNA"/>
</dbReference>
<dbReference type="InterPro" id="IPR000847">
    <property type="entry name" value="LysR_HTH_N"/>
</dbReference>
<keyword evidence="8" id="KW-1185">Reference proteome</keyword>
<keyword evidence="4" id="KW-0804">Transcription</keyword>
<dbReference type="InterPro" id="IPR036388">
    <property type="entry name" value="WH-like_DNA-bd_sf"/>
</dbReference>
<evidence type="ECO:0000256" key="1">
    <source>
        <dbReference type="ARBA" id="ARBA00009437"/>
    </source>
</evidence>
<dbReference type="PANTHER" id="PTHR30346">
    <property type="entry name" value="TRANSCRIPTIONAL DUAL REGULATOR HCAR-RELATED"/>
    <property type="match status" value="1"/>
</dbReference>
<name>A0A919G9I6_9ACTN</name>
<evidence type="ECO:0000313" key="7">
    <source>
        <dbReference type="EMBL" id="GHH80361.1"/>
    </source>
</evidence>
<organism evidence="7 8">
    <name type="scientific">Streptomyces sulfonofaciens</name>
    <dbReference type="NCBI Taxonomy" id="68272"/>
    <lineage>
        <taxon>Bacteria</taxon>
        <taxon>Bacillati</taxon>
        <taxon>Actinomycetota</taxon>
        <taxon>Actinomycetes</taxon>
        <taxon>Kitasatosporales</taxon>
        <taxon>Streptomycetaceae</taxon>
        <taxon>Streptomyces</taxon>
    </lineage>
</organism>
<dbReference type="PRINTS" id="PR00039">
    <property type="entry name" value="HTHLYSR"/>
</dbReference>
<dbReference type="GO" id="GO:0003700">
    <property type="term" value="F:DNA-binding transcription factor activity"/>
    <property type="evidence" value="ECO:0007669"/>
    <property type="project" value="InterPro"/>
</dbReference>
<dbReference type="Pfam" id="PF00126">
    <property type="entry name" value="HTH_1"/>
    <property type="match status" value="1"/>
</dbReference>
<evidence type="ECO:0000313" key="8">
    <source>
        <dbReference type="Proteomes" id="UP000603708"/>
    </source>
</evidence>
<evidence type="ECO:0000256" key="4">
    <source>
        <dbReference type="ARBA" id="ARBA00023163"/>
    </source>
</evidence>
<dbReference type="InterPro" id="IPR036390">
    <property type="entry name" value="WH_DNA-bd_sf"/>
</dbReference>
<keyword evidence="2" id="KW-0805">Transcription regulation</keyword>
<dbReference type="PANTHER" id="PTHR30346:SF0">
    <property type="entry name" value="HCA OPERON TRANSCRIPTIONAL ACTIVATOR HCAR"/>
    <property type="match status" value="1"/>
</dbReference>
<feature type="compositionally biased region" description="Low complexity" evidence="5">
    <location>
        <begin position="301"/>
        <end position="326"/>
    </location>
</feature>
<feature type="domain" description="HTH lysR-type" evidence="6">
    <location>
        <begin position="10"/>
        <end position="67"/>
    </location>
</feature>
<protein>
    <submittedName>
        <fullName evidence="7">LysR family transcriptional regulator</fullName>
    </submittedName>
</protein>
<sequence length="326" mass="35610">MRGGKGSTALDLTEIETFLTLSEELHFGRTAERMGLSQSRVSQLIRSLERRIGAALFTRTSRRVAMTPLGEHTRCTLGAAYTDLRKSYDEACAIAQGMVGTLHVGFMGCLNGPPLTDLVLAFDRRYPACDITVAEVPWHDPYRQLRAGEIDVLLTLLPVDEPDLEVGTVLVSHPRVLAADLDHPLMERDEIDIEDLADWVLLDGPAELPAPLRHGFCPRFTPLGRPLRRGHGGRTYQEALHRVATGDTVWTAHEGLFRTYRHPRVGHRPLSGLSPANGALVWRADAKNAKTRAFTSLAAQSAPGRPVPAARAAARSPAGAARATTR</sequence>
<dbReference type="SUPFAM" id="SSF46785">
    <property type="entry name" value="Winged helix' DNA-binding domain"/>
    <property type="match status" value="1"/>
</dbReference>
<dbReference type="Gene3D" id="3.40.190.10">
    <property type="entry name" value="Periplasmic binding protein-like II"/>
    <property type="match status" value="2"/>
</dbReference>
<dbReference type="GO" id="GO:0032993">
    <property type="term" value="C:protein-DNA complex"/>
    <property type="evidence" value="ECO:0007669"/>
    <property type="project" value="TreeGrafter"/>
</dbReference>
<reference evidence="7" key="1">
    <citation type="journal article" date="2014" name="Int. J. Syst. Evol. Microbiol.">
        <title>Complete genome sequence of Corynebacterium casei LMG S-19264T (=DSM 44701T), isolated from a smear-ripened cheese.</title>
        <authorList>
            <consortium name="US DOE Joint Genome Institute (JGI-PGF)"/>
            <person name="Walter F."/>
            <person name="Albersmeier A."/>
            <person name="Kalinowski J."/>
            <person name="Ruckert C."/>
        </authorList>
    </citation>
    <scope>NUCLEOTIDE SEQUENCE</scope>
    <source>
        <strain evidence="7">JCM 5069</strain>
    </source>
</reference>
<evidence type="ECO:0000256" key="2">
    <source>
        <dbReference type="ARBA" id="ARBA00023015"/>
    </source>
</evidence>
<dbReference type="Gene3D" id="1.10.10.10">
    <property type="entry name" value="Winged helix-like DNA-binding domain superfamily/Winged helix DNA-binding domain"/>
    <property type="match status" value="1"/>
</dbReference>
<gene>
    <name evidence="7" type="ORF">GCM10018793_35360</name>
</gene>
<dbReference type="GO" id="GO:0003677">
    <property type="term" value="F:DNA binding"/>
    <property type="evidence" value="ECO:0007669"/>
    <property type="project" value="UniProtKB-KW"/>
</dbReference>
<evidence type="ECO:0000256" key="3">
    <source>
        <dbReference type="ARBA" id="ARBA00023125"/>
    </source>
</evidence>
<evidence type="ECO:0000256" key="5">
    <source>
        <dbReference type="SAM" id="MobiDB-lite"/>
    </source>
</evidence>
<accession>A0A919G9I6</accession>
<dbReference type="Proteomes" id="UP000603708">
    <property type="component" value="Unassembled WGS sequence"/>
</dbReference>
<dbReference type="PROSITE" id="PS50931">
    <property type="entry name" value="HTH_LYSR"/>
    <property type="match status" value="1"/>
</dbReference>
<evidence type="ECO:0000259" key="6">
    <source>
        <dbReference type="PROSITE" id="PS50931"/>
    </source>
</evidence>
<comment type="caution">
    <text evidence="7">The sequence shown here is derived from an EMBL/GenBank/DDBJ whole genome shotgun (WGS) entry which is preliminary data.</text>
</comment>
<proteinExistence type="inferred from homology"/>
<comment type="similarity">
    <text evidence="1">Belongs to the LysR transcriptional regulatory family.</text>
</comment>